<dbReference type="EMBL" id="MTKT01001094">
    <property type="protein sequence ID" value="OWM86048.1"/>
    <property type="molecule type" value="Genomic_DNA"/>
</dbReference>
<feature type="compositionally biased region" description="Acidic residues" evidence="1">
    <location>
        <begin position="142"/>
        <end position="161"/>
    </location>
</feature>
<comment type="caution">
    <text evidence="2">The sequence shown here is derived from an EMBL/GenBank/DDBJ whole genome shotgun (WGS) entry which is preliminary data.</text>
</comment>
<evidence type="ECO:0000313" key="2">
    <source>
        <dbReference type="EMBL" id="OWM86048.1"/>
    </source>
</evidence>
<name>A0A218XMP3_PUNGR</name>
<proteinExistence type="predicted"/>
<sequence length="198" mass="22266">MQKWRILPSFLLLNNGIGKAAVGLIRGGSSLSRSSLGSIVKLASSRGFPSHLCCFQGPPLVPALLGAQEDSAYLLLLWARAKHADHSSSGDWYQQEVLVLLLRTGSGTYDYMYDLNRDLYDSDDAIFMDEFLCSSKAKDEDKDMDGDEDEDEDEVVDEVEVEDEFEVEAERIRTRVKISFEEFLHQLKGFPSDRDSNT</sequence>
<evidence type="ECO:0000313" key="3">
    <source>
        <dbReference type="Proteomes" id="UP000197138"/>
    </source>
</evidence>
<feature type="region of interest" description="Disordered" evidence="1">
    <location>
        <begin position="138"/>
        <end position="161"/>
    </location>
</feature>
<dbReference type="Proteomes" id="UP000197138">
    <property type="component" value="Unassembled WGS sequence"/>
</dbReference>
<dbReference type="AlphaFoldDB" id="A0A218XMP3"/>
<evidence type="ECO:0000256" key="1">
    <source>
        <dbReference type="SAM" id="MobiDB-lite"/>
    </source>
</evidence>
<protein>
    <submittedName>
        <fullName evidence="2">Uncharacterized protein</fullName>
    </submittedName>
</protein>
<organism evidence="2 3">
    <name type="scientific">Punica granatum</name>
    <name type="common">Pomegranate</name>
    <dbReference type="NCBI Taxonomy" id="22663"/>
    <lineage>
        <taxon>Eukaryota</taxon>
        <taxon>Viridiplantae</taxon>
        <taxon>Streptophyta</taxon>
        <taxon>Embryophyta</taxon>
        <taxon>Tracheophyta</taxon>
        <taxon>Spermatophyta</taxon>
        <taxon>Magnoliopsida</taxon>
        <taxon>eudicotyledons</taxon>
        <taxon>Gunneridae</taxon>
        <taxon>Pentapetalae</taxon>
        <taxon>rosids</taxon>
        <taxon>malvids</taxon>
        <taxon>Myrtales</taxon>
        <taxon>Lythraceae</taxon>
        <taxon>Punica</taxon>
    </lineage>
</organism>
<gene>
    <name evidence="2" type="ORF">CDL15_Pgr027274</name>
</gene>
<accession>A0A218XMP3</accession>
<reference evidence="3" key="1">
    <citation type="journal article" date="2017" name="Plant J.">
        <title>The pomegranate (Punica granatum L.) genome and the genomics of punicalagin biosynthesis.</title>
        <authorList>
            <person name="Qin G."/>
            <person name="Xu C."/>
            <person name="Ming R."/>
            <person name="Tang H."/>
            <person name="Guyot R."/>
            <person name="Kramer E.M."/>
            <person name="Hu Y."/>
            <person name="Yi X."/>
            <person name="Qi Y."/>
            <person name="Xu X."/>
            <person name="Gao Z."/>
            <person name="Pan H."/>
            <person name="Jian J."/>
            <person name="Tian Y."/>
            <person name="Yue Z."/>
            <person name="Xu Y."/>
        </authorList>
    </citation>
    <scope>NUCLEOTIDE SEQUENCE [LARGE SCALE GENOMIC DNA]</scope>
    <source>
        <strain evidence="3">cv. Dabenzi</strain>
    </source>
</reference>